<name>G4YQZ4_PHYSP</name>
<dbReference type="EMBL" id="JH159151">
    <property type="protein sequence ID" value="EGZ30622.1"/>
    <property type="molecule type" value="Genomic_DNA"/>
</dbReference>
<evidence type="ECO:0000313" key="1">
    <source>
        <dbReference type="EMBL" id="EGZ30622.1"/>
    </source>
</evidence>
<evidence type="ECO:0000313" key="2">
    <source>
        <dbReference type="Proteomes" id="UP000002640"/>
    </source>
</evidence>
<dbReference type="KEGG" id="psoj:PHYSODRAFT_477142"/>
<accession>G4YQZ4</accession>
<proteinExistence type="predicted"/>
<keyword evidence="2" id="KW-1185">Reference proteome</keyword>
<sequence length="94" mass="10295">GNVWLPSNAEAAQKLELGEVHPQVETLVNEAELGTSWTIQTIARREKLARSRIGANSPAGEGPKLGCNSSRVALSDRFWGRPPLYWSCKCCLCL</sequence>
<protein>
    <submittedName>
        <fullName evidence="1">Uncharacterized protein</fullName>
    </submittedName>
</protein>
<reference evidence="1 2" key="1">
    <citation type="journal article" date="2006" name="Science">
        <title>Phytophthora genome sequences uncover evolutionary origins and mechanisms of pathogenesis.</title>
        <authorList>
            <person name="Tyler B.M."/>
            <person name="Tripathy S."/>
            <person name="Zhang X."/>
            <person name="Dehal P."/>
            <person name="Jiang R.H."/>
            <person name="Aerts A."/>
            <person name="Arredondo F.D."/>
            <person name="Baxter L."/>
            <person name="Bensasson D."/>
            <person name="Beynon J.L."/>
            <person name="Chapman J."/>
            <person name="Damasceno C.M."/>
            <person name="Dorrance A.E."/>
            <person name="Dou D."/>
            <person name="Dickerman A.W."/>
            <person name="Dubchak I.L."/>
            <person name="Garbelotto M."/>
            <person name="Gijzen M."/>
            <person name="Gordon S.G."/>
            <person name="Govers F."/>
            <person name="Grunwald N.J."/>
            <person name="Huang W."/>
            <person name="Ivors K.L."/>
            <person name="Jones R.W."/>
            <person name="Kamoun S."/>
            <person name="Krampis K."/>
            <person name="Lamour K.H."/>
            <person name="Lee M.K."/>
            <person name="McDonald W.H."/>
            <person name="Medina M."/>
            <person name="Meijer H.J."/>
            <person name="Nordberg E.K."/>
            <person name="Maclean D.J."/>
            <person name="Ospina-Giraldo M.D."/>
            <person name="Morris P.F."/>
            <person name="Phuntumart V."/>
            <person name="Putnam N.H."/>
            <person name="Rash S."/>
            <person name="Rose J.K."/>
            <person name="Sakihama Y."/>
            <person name="Salamov A.A."/>
            <person name="Savidor A."/>
            <person name="Scheuring C.F."/>
            <person name="Smith B.M."/>
            <person name="Sobral B.W."/>
            <person name="Terry A."/>
            <person name="Torto-Alalibo T.A."/>
            <person name="Win J."/>
            <person name="Xu Z."/>
            <person name="Zhang H."/>
            <person name="Grigoriev I.V."/>
            <person name="Rokhsar D.S."/>
            <person name="Boore J.L."/>
        </authorList>
    </citation>
    <scope>NUCLEOTIDE SEQUENCE [LARGE SCALE GENOMIC DNA]</scope>
    <source>
        <strain evidence="1 2">P6497</strain>
    </source>
</reference>
<dbReference type="GeneID" id="20654858"/>
<dbReference type="AlphaFoldDB" id="G4YQZ4"/>
<organism evidence="1 2">
    <name type="scientific">Phytophthora sojae (strain P6497)</name>
    <name type="common">Soybean stem and root rot agent</name>
    <name type="synonym">Phytophthora megasperma f. sp. glycines</name>
    <dbReference type="NCBI Taxonomy" id="1094619"/>
    <lineage>
        <taxon>Eukaryota</taxon>
        <taxon>Sar</taxon>
        <taxon>Stramenopiles</taxon>
        <taxon>Oomycota</taxon>
        <taxon>Peronosporomycetes</taxon>
        <taxon>Peronosporales</taxon>
        <taxon>Peronosporaceae</taxon>
        <taxon>Phytophthora</taxon>
    </lineage>
</organism>
<feature type="non-terminal residue" evidence="1">
    <location>
        <position position="1"/>
    </location>
</feature>
<dbReference type="InParanoid" id="G4YQZ4"/>
<dbReference type="Proteomes" id="UP000002640">
    <property type="component" value="Unassembled WGS sequence"/>
</dbReference>
<gene>
    <name evidence="1" type="ORF">PHYSODRAFT_477142</name>
</gene>
<dbReference type="RefSeq" id="XP_009517897.1">
    <property type="nucleotide sequence ID" value="XM_009519602.1"/>
</dbReference>